<feature type="transmembrane region" description="Helical" evidence="2">
    <location>
        <begin position="20"/>
        <end position="39"/>
    </location>
</feature>
<sequence length="615" mass="69403">MRKFRLTRKRKQAIIIANDALSVMVSAALSIFLIIYYVHSNAVEYLSMALVYFFVYALLAHLQHAFLAIIRYFNIRDARRLIVTNVVAALAAYVFGNLLFEQISNRYVFLLMVFSAVFMVINRLVWKTYIDWKNHTNQQSVDEDAPRLLLVGAGEAANLFINNFSKHPERFTIIGLVDDDPNKQGTYLRNVPILGCIEDIPMIIEEKDIQVITIAAPSLPSEKVEEVVEYGNKKKITVNQMPEAERVLSGEFKMAMKDIEISDLLGRSEIHLDDEPAIRAIRGKTIMVTGGGGSIGSEICRQLLKFGPAKLLFVGHGENSIYLLDQELSNMNLKHIQAIPIIADIQDREHMLDLMNIYHPDIVYHAAAHKHVPMMEYNPTEAVRNNVFGTYNVAWAADKAGVERFVMISTDKANNPPNIMGATKRICEMIVTGFNERSQTTFSAVRFGNVLGSRGSVIPLFKKQIAAGGPVTVTHPEMRRYFMTIPEASRLVIQASALAKGGELFILKMGKEVYIKDLARKMITLSGYTLDEIPIKYVGIRPGEKLHETLIMEDEISDRKVDDNIYIGKVHNKSLEEIKAFVDTLDLSGRDDHLIDKVTAFVHRDEENALKENEE</sequence>
<dbReference type="KEGG" id="acg:AWM71_05915"/>
<accession>A0A109RCN7</accession>
<organism evidence="4 5">
    <name type="scientific">Aerococcus christensenii</name>
    <dbReference type="NCBI Taxonomy" id="87541"/>
    <lineage>
        <taxon>Bacteria</taxon>
        <taxon>Bacillati</taxon>
        <taxon>Bacillota</taxon>
        <taxon>Bacilli</taxon>
        <taxon>Lactobacillales</taxon>
        <taxon>Aerococcaceae</taxon>
        <taxon>Aerococcus</taxon>
    </lineage>
</organism>
<protein>
    <submittedName>
        <fullName evidence="4">Polysaccharide biosynthesis protein</fullName>
    </submittedName>
</protein>
<dbReference type="RefSeq" id="WP_060777089.1">
    <property type="nucleotide sequence ID" value="NZ_CP014159.1"/>
</dbReference>
<gene>
    <name evidence="4" type="ORF">CYJ27_03010</name>
</gene>
<dbReference type="AlphaFoldDB" id="A0A109RCN7"/>
<feature type="transmembrane region" description="Helical" evidence="2">
    <location>
        <begin position="45"/>
        <end position="69"/>
    </location>
</feature>
<dbReference type="InterPro" id="IPR051203">
    <property type="entry name" value="Polysaccharide_Synthase-Rel"/>
</dbReference>
<evidence type="ECO:0000313" key="5">
    <source>
        <dbReference type="Proteomes" id="UP000234775"/>
    </source>
</evidence>
<keyword evidence="2" id="KW-0472">Membrane</keyword>
<evidence type="ECO:0000259" key="3">
    <source>
        <dbReference type="Pfam" id="PF02719"/>
    </source>
</evidence>
<dbReference type="InterPro" id="IPR003869">
    <property type="entry name" value="Polysac_CapD-like"/>
</dbReference>
<dbReference type="Gene3D" id="3.40.50.720">
    <property type="entry name" value="NAD(P)-binding Rossmann-like Domain"/>
    <property type="match status" value="2"/>
</dbReference>
<dbReference type="Proteomes" id="UP000234775">
    <property type="component" value="Unassembled WGS sequence"/>
</dbReference>
<dbReference type="PANTHER" id="PTHR43318:SF1">
    <property type="entry name" value="POLYSACCHARIDE BIOSYNTHESIS PROTEIN EPSC-RELATED"/>
    <property type="match status" value="1"/>
</dbReference>
<dbReference type="PANTHER" id="PTHR43318">
    <property type="entry name" value="UDP-N-ACETYLGLUCOSAMINE 4,6-DEHYDRATASE"/>
    <property type="match status" value="1"/>
</dbReference>
<keyword evidence="2" id="KW-0812">Transmembrane</keyword>
<comment type="similarity">
    <text evidence="1">Belongs to the polysaccharide synthase family.</text>
</comment>
<dbReference type="Pfam" id="PF02719">
    <property type="entry name" value="Polysacc_synt_2"/>
    <property type="match status" value="1"/>
</dbReference>
<evidence type="ECO:0000313" key="4">
    <source>
        <dbReference type="EMBL" id="PKY91660.1"/>
    </source>
</evidence>
<dbReference type="Pfam" id="PF13727">
    <property type="entry name" value="CoA_binding_3"/>
    <property type="match status" value="1"/>
</dbReference>
<feature type="transmembrane region" description="Helical" evidence="2">
    <location>
        <begin position="106"/>
        <end position="126"/>
    </location>
</feature>
<keyword evidence="2" id="KW-1133">Transmembrane helix</keyword>
<reference evidence="4 5" key="1">
    <citation type="submission" date="2017-12" db="EMBL/GenBank/DDBJ databases">
        <title>Phylogenetic diversity of female urinary microbiome.</title>
        <authorList>
            <person name="Thomas-White K."/>
            <person name="Wolfe A.J."/>
        </authorList>
    </citation>
    <scope>NUCLEOTIDE SEQUENCE [LARGE SCALE GENOMIC DNA]</scope>
    <source>
        <strain evidence="4 5">UMB0844</strain>
    </source>
</reference>
<feature type="domain" description="Polysaccharide biosynthesis protein CapD-like" evidence="3">
    <location>
        <begin position="286"/>
        <end position="567"/>
    </location>
</feature>
<dbReference type="SUPFAM" id="SSF51735">
    <property type="entry name" value="NAD(P)-binding Rossmann-fold domains"/>
    <property type="match status" value="2"/>
</dbReference>
<proteinExistence type="inferred from homology"/>
<evidence type="ECO:0000256" key="1">
    <source>
        <dbReference type="ARBA" id="ARBA00007430"/>
    </source>
</evidence>
<dbReference type="InterPro" id="IPR036291">
    <property type="entry name" value="NAD(P)-bd_dom_sf"/>
</dbReference>
<dbReference type="CDD" id="cd05237">
    <property type="entry name" value="UDP_invert_4-6DH_SDR_e"/>
    <property type="match status" value="1"/>
</dbReference>
<comment type="caution">
    <text evidence="4">The sequence shown here is derived from an EMBL/GenBank/DDBJ whole genome shotgun (WGS) entry which is preliminary data.</text>
</comment>
<name>A0A109RCN7_9LACT</name>
<evidence type="ECO:0000256" key="2">
    <source>
        <dbReference type="SAM" id="Phobius"/>
    </source>
</evidence>
<feature type="transmembrane region" description="Helical" evidence="2">
    <location>
        <begin position="81"/>
        <end position="100"/>
    </location>
</feature>
<dbReference type="EMBL" id="PKGZ01000002">
    <property type="protein sequence ID" value="PKY91660.1"/>
    <property type="molecule type" value="Genomic_DNA"/>
</dbReference>
<keyword evidence="5" id="KW-1185">Reference proteome</keyword>